<feature type="compositionally biased region" description="Gly residues" evidence="3">
    <location>
        <begin position="1"/>
        <end position="12"/>
    </location>
</feature>
<evidence type="ECO:0000313" key="6">
    <source>
        <dbReference type="Proteomes" id="UP001604277"/>
    </source>
</evidence>
<evidence type="ECO:0000256" key="2">
    <source>
        <dbReference type="PROSITE-ProRule" id="PRU00332"/>
    </source>
</evidence>
<dbReference type="SUPFAM" id="SSF46785">
    <property type="entry name" value="Winged helix' DNA-binding domain"/>
    <property type="match status" value="1"/>
</dbReference>
<name>A0ABD1VGG0_9LAMI</name>
<dbReference type="PANTHER" id="PTHR22792">
    <property type="entry name" value="LUPUS LA PROTEIN-RELATED"/>
    <property type="match status" value="1"/>
</dbReference>
<proteinExistence type="predicted"/>
<keyword evidence="6" id="KW-1185">Reference proteome</keyword>
<keyword evidence="1 2" id="KW-0694">RNA-binding</keyword>
<reference evidence="6" key="1">
    <citation type="submission" date="2024-07" db="EMBL/GenBank/DDBJ databases">
        <title>Two chromosome-level genome assemblies of Korean endemic species Abeliophyllum distichum and Forsythia ovata (Oleaceae).</title>
        <authorList>
            <person name="Jang H."/>
        </authorList>
    </citation>
    <scope>NUCLEOTIDE SEQUENCE [LARGE SCALE GENOMIC DNA]</scope>
</reference>
<comment type="caution">
    <text evidence="5">The sequence shown here is derived from an EMBL/GenBank/DDBJ whole genome shotgun (WGS) entry which is preliminary data.</text>
</comment>
<dbReference type="InterPro" id="IPR036390">
    <property type="entry name" value="WH_DNA-bd_sf"/>
</dbReference>
<dbReference type="GO" id="GO:0003723">
    <property type="term" value="F:RNA binding"/>
    <property type="evidence" value="ECO:0007669"/>
    <property type="project" value="UniProtKB-UniRule"/>
</dbReference>
<dbReference type="SMART" id="SM00715">
    <property type="entry name" value="LA"/>
    <property type="match status" value="1"/>
</dbReference>
<feature type="region of interest" description="Disordered" evidence="3">
    <location>
        <begin position="1"/>
        <end position="131"/>
    </location>
</feature>
<sequence length="363" mass="39333">MGIGENEGGGGDQQSIQNEVISGGPPKSPWKTSAGMTDGASSPVMAPDSESWPALSDAQQRFKNNVNADSNSAKSVSPQPQHATNGGGAPPPSVPATVEQQKLHGRGNFKSPRKPSNMHHHRTVPKHSPNGVPPFPVPLPYHQPTITPVFHTMVPMSHISVPGYAYQYHPGPFQRPETQLVKSNSNTPVQGFAPPVNGGFKPSSRSDSRDHDAKSGGRRPSAQEQGLSVKPPFVDHTGFTDGPNFPGPPGALYYFPAPPGPVRVPYPPFVVQYPFNPGVPMPPSPMLALKANIVKQIEYYFSDVNLENDHYLISLMDDQGWVPVSIIADFKRVKRMNADIPFILDALEASSTVEVQGERLRRR</sequence>
<organism evidence="5 6">
    <name type="scientific">Forsythia ovata</name>
    <dbReference type="NCBI Taxonomy" id="205694"/>
    <lineage>
        <taxon>Eukaryota</taxon>
        <taxon>Viridiplantae</taxon>
        <taxon>Streptophyta</taxon>
        <taxon>Embryophyta</taxon>
        <taxon>Tracheophyta</taxon>
        <taxon>Spermatophyta</taxon>
        <taxon>Magnoliopsida</taxon>
        <taxon>eudicotyledons</taxon>
        <taxon>Gunneridae</taxon>
        <taxon>Pentapetalae</taxon>
        <taxon>asterids</taxon>
        <taxon>lamiids</taxon>
        <taxon>Lamiales</taxon>
        <taxon>Oleaceae</taxon>
        <taxon>Forsythieae</taxon>
        <taxon>Forsythia</taxon>
    </lineage>
</organism>
<gene>
    <name evidence="5" type="ORF">Fot_17349</name>
</gene>
<protein>
    <submittedName>
        <fullName evidence="5">La-related protein 1A-like</fullName>
    </submittedName>
</protein>
<evidence type="ECO:0000259" key="4">
    <source>
        <dbReference type="PROSITE" id="PS50961"/>
    </source>
</evidence>
<dbReference type="EMBL" id="JBFOLJ010000005">
    <property type="protein sequence ID" value="KAL2535958.1"/>
    <property type="molecule type" value="Genomic_DNA"/>
</dbReference>
<dbReference type="AlphaFoldDB" id="A0ABD1VGG0"/>
<dbReference type="PANTHER" id="PTHR22792:SF101">
    <property type="entry name" value="LA-RELATED PROTEIN 1A"/>
    <property type="match status" value="1"/>
</dbReference>
<dbReference type="PROSITE" id="PS50961">
    <property type="entry name" value="HTH_LA"/>
    <property type="match status" value="1"/>
</dbReference>
<feature type="region of interest" description="Disordered" evidence="3">
    <location>
        <begin position="175"/>
        <end position="241"/>
    </location>
</feature>
<feature type="domain" description="HTH La-type RNA-binding" evidence="4">
    <location>
        <begin position="283"/>
        <end position="363"/>
    </location>
</feature>
<feature type="compositionally biased region" description="Basic and acidic residues" evidence="3">
    <location>
        <begin position="204"/>
        <end position="215"/>
    </location>
</feature>
<feature type="compositionally biased region" description="Basic residues" evidence="3">
    <location>
        <begin position="103"/>
        <end position="125"/>
    </location>
</feature>
<dbReference type="InterPro" id="IPR006630">
    <property type="entry name" value="La_HTH"/>
</dbReference>
<dbReference type="InterPro" id="IPR045180">
    <property type="entry name" value="La_dom_prot"/>
</dbReference>
<dbReference type="Gene3D" id="1.10.10.10">
    <property type="entry name" value="Winged helix-like DNA-binding domain superfamily/Winged helix DNA-binding domain"/>
    <property type="match status" value="1"/>
</dbReference>
<feature type="compositionally biased region" description="Polar residues" evidence="3">
    <location>
        <begin position="176"/>
        <end position="189"/>
    </location>
</feature>
<accession>A0ABD1VGG0</accession>
<dbReference type="CDD" id="cd07323">
    <property type="entry name" value="LAM"/>
    <property type="match status" value="1"/>
</dbReference>
<feature type="compositionally biased region" description="Polar residues" evidence="3">
    <location>
        <begin position="57"/>
        <end position="84"/>
    </location>
</feature>
<evidence type="ECO:0000313" key="5">
    <source>
        <dbReference type="EMBL" id="KAL2535958.1"/>
    </source>
</evidence>
<dbReference type="Pfam" id="PF05383">
    <property type="entry name" value="La"/>
    <property type="match status" value="1"/>
</dbReference>
<dbReference type="InterPro" id="IPR036388">
    <property type="entry name" value="WH-like_DNA-bd_sf"/>
</dbReference>
<dbReference type="Proteomes" id="UP001604277">
    <property type="component" value="Unassembled WGS sequence"/>
</dbReference>
<evidence type="ECO:0000256" key="1">
    <source>
        <dbReference type="ARBA" id="ARBA00022884"/>
    </source>
</evidence>
<evidence type="ECO:0000256" key="3">
    <source>
        <dbReference type="SAM" id="MobiDB-lite"/>
    </source>
</evidence>